<evidence type="ECO:0000313" key="2">
    <source>
        <dbReference type="EMBL" id="KAJ4967171.1"/>
    </source>
</evidence>
<reference evidence="2" key="1">
    <citation type="journal article" date="2023" name="Plant J.">
        <title>The genome of the king protea, Protea cynaroides.</title>
        <authorList>
            <person name="Chang J."/>
            <person name="Duong T.A."/>
            <person name="Schoeman C."/>
            <person name="Ma X."/>
            <person name="Roodt D."/>
            <person name="Barker N."/>
            <person name="Li Z."/>
            <person name="Van de Peer Y."/>
            <person name="Mizrachi E."/>
        </authorList>
    </citation>
    <scope>NUCLEOTIDE SEQUENCE</scope>
    <source>
        <tissue evidence="2">Young leaves</tissue>
    </source>
</reference>
<dbReference type="Proteomes" id="UP001141806">
    <property type="component" value="Unassembled WGS sequence"/>
</dbReference>
<accession>A0A9Q0KB71</accession>
<dbReference type="AlphaFoldDB" id="A0A9Q0KB71"/>
<name>A0A9Q0KB71_9MAGN</name>
<keyword evidence="3" id="KW-1185">Reference proteome</keyword>
<evidence type="ECO:0000256" key="1">
    <source>
        <dbReference type="SAM" id="MobiDB-lite"/>
    </source>
</evidence>
<sequence>MGGDDLDLDKVAGDAFVVLVTGVSIKPTLFSSINIHEIRFRFHNGEEFRDSNKKVMFGLGEVSRKRRNRGGRGIGEEEVHSERGDEERKKEEILTEKNDISSIFTIQSSGVALLKLIEQRLRLERSRVKVQLFACGTWCGEVDSEIWILEPDLMKSVSGNGFTHNEMTLNSLIPPSFFLLSYLSDLLS</sequence>
<feature type="compositionally biased region" description="Basic and acidic residues" evidence="1">
    <location>
        <begin position="74"/>
        <end position="90"/>
    </location>
</feature>
<gene>
    <name evidence="2" type="ORF">NE237_019020</name>
</gene>
<protein>
    <submittedName>
        <fullName evidence="2">Uncharacterized protein</fullName>
    </submittedName>
</protein>
<feature type="region of interest" description="Disordered" evidence="1">
    <location>
        <begin position="66"/>
        <end position="90"/>
    </location>
</feature>
<dbReference type="EMBL" id="JAMYWD010000007">
    <property type="protein sequence ID" value="KAJ4967171.1"/>
    <property type="molecule type" value="Genomic_DNA"/>
</dbReference>
<organism evidence="2 3">
    <name type="scientific">Protea cynaroides</name>
    <dbReference type="NCBI Taxonomy" id="273540"/>
    <lineage>
        <taxon>Eukaryota</taxon>
        <taxon>Viridiplantae</taxon>
        <taxon>Streptophyta</taxon>
        <taxon>Embryophyta</taxon>
        <taxon>Tracheophyta</taxon>
        <taxon>Spermatophyta</taxon>
        <taxon>Magnoliopsida</taxon>
        <taxon>Proteales</taxon>
        <taxon>Proteaceae</taxon>
        <taxon>Protea</taxon>
    </lineage>
</organism>
<comment type="caution">
    <text evidence="2">The sequence shown here is derived from an EMBL/GenBank/DDBJ whole genome shotgun (WGS) entry which is preliminary data.</text>
</comment>
<proteinExistence type="predicted"/>
<evidence type="ECO:0000313" key="3">
    <source>
        <dbReference type="Proteomes" id="UP001141806"/>
    </source>
</evidence>